<name>A0ACD5YJ61_AVESA</name>
<evidence type="ECO:0000313" key="2">
    <source>
        <dbReference type="Proteomes" id="UP001732700"/>
    </source>
</evidence>
<reference evidence="1" key="2">
    <citation type="submission" date="2025-09" db="UniProtKB">
        <authorList>
            <consortium name="EnsemblPlants"/>
        </authorList>
    </citation>
    <scope>IDENTIFICATION</scope>
</reference>
<proteinExistence type="predicted"/>
<dbReference type="EnsemblPlants" id="AVESA.00010b.r2.5DG0970880.1">
    <property type="protein sequence ID" value="AVESA.00010b.r2.5DG0970880.1.CDS"/>
    <property type="gene ID" value="AVESA.00010b.r2.5DG0970880"/>
</dbReference>
<evidence type="ECO:0000313" key="1">
    <source>
        <dbReference type="EnsemblPlants" id="AVESA.00010b.r2.5DG0970880.1.CDS"/>
    </source>
</evidence>
<protein>
    <submittedName>
        <fullName evidence="1">Uncharacterized protein</fullName>
    </submittedName>
</protein>
<dbReference type="Proteomes" id="UP001732700">
    <property type="component" value="Chromosome 5D"/>
</dbReference>
<reference evidence="1" key="1">
    <citation type="submission" date="2021-05" db="EMBL/GenBank/DDBJ databases">
        <authorList>
            <person name="Scholz U."/>
            <person name="Mascher M."/>
            <person name="Fiebig A."/>
        </authorList>
    </citation>
    <scope>NUCLEOTIDE SEQUENCE [LARGE SCALE GENOMIC DNA]</scope>
</reference>
<keyword evidence="2" id="KW-1185">Reference proteome</keyword>
<accession>A0ACD5YJ61</accession>
<organism evidence="1 2">
    <name type="scientific">Avena sativa</name>
    <name type="common">Oat</name>
    <dbReference type="NCBI Taxonomy" id="4498"/>
    <lineage>
        <taxon>Eukaryota</taxon>
        <taxon>Viridiplantae</taxon>
        <taxon>Streptophyta</taxon>
        <taxon>Embryophyta</taxon>
        <taxon>Tracheophyta</taxon>
        <taxon>Spermatophyta</taxon>
        <taxon>Magnoliopsida</taxon>
        <taxon>Liliopsida</taxon>
        <taxon>Poales</taxon>
        <taxon>Poaceae</taxon>
        <taxon>BOP clade</taxon>
        <taxon>Pooideae</taxon>
        <taxon>Poodae</taxon>
        <taxon>Poeae</taxon>
        <taxon>Poeae Chloroplast Group 1 (Aveneae type)</taxon>
        <taxon>Aveninae</taxon>
        <taxon>Avena</taxon>
    </lineage>
</organism>
<sequence length="495" mass="55955">MALFPVFLALLVIILLCYLKRRLARGAANLRLPPGPWALPVIGHVHHLLGKLPQHKLRDLARRHGPVMLLRVGELPVVVASSAEAAREIMKTQDLAFATRHITRTMRLVLVKGSEGFLLAPYGEDWRQLRKIITVELLSARRVQSFRAFREQEVRRLLLAVQLGGGRAVNLSGLISSYIADSMARAIIGSRFKDRETFFRLLEQGLKLFSRPSLPDLFPSSRLAMLVSRRPRRVKQLSSSTIAFMERIIEEHQAHKVAAGEEEDMVDVLLRVQREGRLHFTVNIKAVIAELFMAGSDTSSTTLQWAMSELVKNQRVMQKAQQEVRRVLEGQESITEDRSSKLHYLHLVIKETLRLHPPAPLLMPRECRGGPRRVLGFDVPEGAMVLINTWAIGRDPSVWDDAEEFVPERFEGNTVDFKGTDYEYTPFGAGRRMCPGMVFGLANIELALASLLYHFDWECPAGMEATDLDMAEARIARWRSDLVLVPVVRVCVPPM</sequence>